<gene>
    <name evidence="2" type="ORF">CBRE1094_LOCUS11595</name>
</gene>
<dbReference type="SUPFAM" id="SSF52266">
    <property type="entry name" value="SGNH hydrolase"/>
    <property type="match status" value="1"/>
</dbReference>
<organism evidence="2">
    <name type="scientific">Haptolina brevifila</name>
    <dbReference type="NCBI Taxonomy" id="156173"/>
    <lineage>
        <taxon>Eukaryota</taxon>
        <taxon>Haptista</taxon>
        <taxon>Haptophyta</taxon>
        <taxon>Prymnesiophyceae</taxon>
        <taxon>Prymnesiales</taxon>
        <taxon>Prymnesiaceae</taxon>
        <taxon>Haptolina</taxon>
    </lineage>
</organism>
<proteinExistence type="predicted"/>
<feature type="region of interest" description="Disordered" evidence="1">
    <location>
        <begin position="335"/>
        <end position="360"/>
    </location>
</feature>
<feature type="region of interest" description="Disordered" evidence="1">
    <location>
        <begin position="385"/>
        <end position="470"/>
    </location>
</feature>
<evidence type="ECO:0000313" key="2">
    <source>
        <dbReference type="EMBL" id="CAD9435548.1"/>
    </source>
</evidence>
<feature type="compositionally biased region" description="Polar residues" evidence="1">
    <location>
        <begin position="413"/>
        <end position="422"/>
    </location>
</feature>
<dbReference type="Pfam" id="PF00657">
    <property type="entry name" value="Lipase_GDSL"/>
    <property type="match status" value="1"/>
</dbReference>
<dbReference type="GO" id="GO:0016788">
    <property type="term" value="F:hydrolase activity, acting on ester bonds"/>
    <property type="evidence" value="ECO:0007669"/>
    <property type="project" value="InterPro"/>
</dbReference>
<feature type="compositionally biased region" description="Polar residues" evidence="1">
    <location>
        <begin position="455"/>
        <end position="470"/>
    </location>
</feature>
<accession>A0A7S2CWR3</accession>
<dbReference type="InterPro" id="IPR036514">
    <property type="entry name" value="SGNH_hydro_sf"/>
</dbReference>
<dbReference type="Gene3D" id="3.40.50.1110">
    <property type="entry name" value="SGNH hydrolase"/>
    <property type="match status" value="1"/>
</dbReference>
<feature type="compositionally biased region" description="Basic and acidic residues" evidence="1">
    <location>
        <begin position="430"/>
        <end position="444"/>
    </location>
</feature>
<dbReference type="AlphaFoldDB" id="A0A7S2CWR3"/>
<name>A0A7S2CWR3_9EUKA</name>
<dbReference type="InterPro" id="IPR001087">
    <property type="entry name" value="GDSL"/>
</dbReference>
<feature type="compositionally biased region" description="Basic and acidic residues" evidence="1">
    <location>
        <begin position="385"/>
        <end position="411"/>
    </location>
</feature>
<sequence length="470" mass="50956">MFYSPPSRSVDVSVPCVANRSDPWKLVILGDSWAANEGSTRTWPQIIGDLLGWPTLNLATVGAQMKDVVGDQYKTLADFLEQRGETLDPDAWVIIHAGGNDLMDMCTGMDLELIKAAALAMLHQPHSVLRGLAKDLRVLTSRLHLTLGVRNLILSGMPLSPDLPCVSLLLRAISTVAANGGSLAYGVMGALDDTSMSATLGIDMETGSMSDKAVSVPWPVKGLVDMLLSGLNGAYVQLLRDVAHEFRVLVEGGRRWAKLPKLETHVLCINEVQLIGKVISRRKERLKRFCGPEELAARRAERLWSDPLHMSQFAHRQLAHMIMDTLKRRHGLEPSLTTSSRDELPTGGHQGGTFYLRSQSLPPYLSPQSSRLFECDLANLAKDAAKDEAKDATKDEARGEKESKSEAKGEVTSELSAESECSTLKGAGKGKSEDRGEGKDKGEGEGQGGLSRGQSWSSVEGTETADCAQQ</sequence>
<evidence type="ECO:0000256" key="1">
    <source>
        <dbReference type="SAM" id="MobiDB-lite"/>
    </source>
</evidence>
<protein>
    <submittedName>
        <fullName evidence="2">Uncharacterized protein</fullName>
    </submittedName>
</protein>
<dbReference type="EMBL" id="HBGU01021151">
    <property type="protein sequence ID" value="CAD9435548.1"/>
    <property type="molecule type" value="Transcribed_RNA"/>
</dbReference>
<reference evidence="2" key="1">
    <citation type="submission" date="2021-01" db="EMBL/GenBank/DDBJ databases">
        <authorList>
            <person name="Corre E."/>
            <person name="Pelletier E."/>
            <person name="Niang G."/>
            <person name="Scheremetjew M."/>
            <person name="Finn R."/>
            <person name="Kale V."/>
            <person name="Holt S."/>
            <person name="Cochrane G."/>
            <person name="Meng A."/>
            <person name="Brown T."/>
            <person name="Cohen L."/>
        </authorList>
    </citation>
    <scope>NUCLEOTIDE SEQUENCE</scope>
    <source>
        <strain evidence="2">UTEX LB 985</strain>
    </source>
</reference>